<organism evidence="1 2">
    <name type="scientific">Guyanagaster necrorhizus</name>
    <dbReference type="NCBI Taxonomy" id="856835"/>
    <lineage>
        <taxon>Eukaryota</taxon>
        <taxon>Fungi</taxon>
        <taxon>Dikarya</taxon>
        <taxon>Basidiomycota</taxon>
        <taxon>Agaricomycotina</taxon>
        <taxon>Agaricomycetes</taxon>
        <taxon>Agaricomycetidae</taxon>
        <taxon>Agaricales</taxon>
        <taxon>Marasmiineae</taxon>
        <taxon>Physalacriaceae</taxon>
        <taxon>Guyanagaster</taxon>
    </lineage>
</organism>
<sequence>MGSCSNSRTTWCLVSSLPRSSIADTTSAGKTSKSNLCVATLSDLVPVYQNVPFEDMNNIAGHSGGARFLNCVPNILRDFLRLLLSFHYDVYAL</sequence>
<comment type="caution">
    <text evidence="1">The sequence shown here is derived from an EMBL/GenBank/DDBJ whole genome shotgun (WGS) entry which is preliminary data.</text>
</comment>
<dbReference type="GeneID" id="66103992"/>
<reference evidence="1" key="1">
    <citation type="submission" date="2020-11" db="EMBL/GenBank/DDBJ databases">
        <title>Adaptations for nitrogen fixation in a non-lichenized fungal sporocarp promotes dispersal by wood-feeding termites.</title>
        <authorList>
            <consortium name="DOE Joint Genome Institute"/>
            <person name="Koch R.A."/>
            <person name="Yoon G."/>
            <person name="Arayal U."/>
            <person name="Lail K."/>
            <person name="Amirebrahimi M."/>
            <person name="Labutti K."/>
            <person name="Lipzen A."/>
            <person name="Riley R."/>
            <person name="Barry K."/>
            <person name="Henrissat B."/>
            <person name="Grigoriev I.V."/>
            <person name="Herr J.R."/>
            <person name="Aime M.C."/>
        </authorList>
    </citation>
    <scope>NUCLEOTIDE SEQUENCE</scope>
    <source>
        <strain evidence="1">MCA 3950</strain>
    </source>
</reference>
<evidence type="ECO:0000313" key="2">
    <source>
        <dbReference type="Proteomes" id="UP000812287"/>
    </source>
</evidence>
<dbReference type="Proteomes" id="UP000812287">
    <property type="component" value="Unassembled WGS sequence"/>
</dbReference>
<dbReference type="EMBL" id="MU250574">
    <property type="protein sequence ID" value="KAG7440239.1"/>
    <property type="molecule type" value="Genomic_DNA"/>
</dbReference>
<evidence type="ECO:0000313" key="1">
    <source>
        <dbReference type="EMBL" id="KAG7440239.1"/>
    </source>
</evidence>
<keyword evidence="2" id="KW-1185">Reference proteome</keyword>
<accession>A0A9P8AM09</accession>
<dbReference type="RefSeq" id="XP_043033739.1">
    <property type="nucleotide sequence ID" value="XM_043181696.1"/>
</dbReference>
<name>A0A9P8AM09_9AGAR</name>
<proteinExistence type="predicted"/>
<gene>
    <name evidence="1" type="ORF">BT62DRAFT_632679</name>
</gene>
<protein>
    <submittedName>
        <fullName evidence="1">Uncharacterized protein</fullName>
    </submittedName>
</protein>
<dbReference type="AlphaFoldDB" id="A0A9P8AM09"/>